<dbReference type="Proteomes" id="UP001177023">
    <property type="component" value="Unassembled WGS sequence"/>
</dbReference>
<feature type="transmembrane region" description="Helical" evidence="2">
    <location>
        <begin position="93"/>
        <end position="116"/>
    </location>
</feature>
<evidence type="ECO:0000313" key="4">
    <source>
        <dbReference type="Proteomes" id="UP001177023"/>
    </source>
</evidence>
<accession>A0AA36CUJ8</accession>
<evidence type="ECO:0000256" key="1">
    <source>
        <dbReference type="SAM" id="MobiDB-lite"/>
    </source>
</evidence>
<dbReference type="AlphaFoldDB" id="A0AA36CUJ8"/>
<comment type="caution">
    <text evidence="3">The sequence shown here is derived from an EMBL/GenBank/DDBJ whole genome shotgun (WGS) entry which is preliminary data.</text>
</comment>
<evidence type="ECO:0000256" key="2">
    <source>
        <dbReference type="SAM" id="Phobius"/>
    </source>
</evidence>
<reference evidence="3" key="1">
    <citation type="submission" date="2023-06" db="EMBL/GenBank/DDBJ databases">
        <authorList>
            <person name="Delattre M."/>
        </authorList>
    </citation>
    <scope>NUCLEOTIDE SEQUENCE</scope>
    <source>
        <strain evidence="3">AF72</strain>
    </source>
</reference>
<keyword evidence="2" id="KW-1133">Transmembrane helix</keyword>
<name>A0AA36CUJ8_9BILA</name>
<keyword evidence="2" id="KW-0472">Membrane</keyword>
<gene>
    <name evidence="3" type="ORF">MSPICULIGERA_LOCUS13924</name>
</gene>
<organism evidence="3 4">
    <name type="scientific">Mesorhabditis spiculigera</name>
    <dbReference type="NCBI Taxonomy" id="96644"/>
    <lineage>
        <taxon>Eukaryota</taxon>
        <taxon>Metazoa</taxon>
        <taxon>Ecdysozoa</taxon>
        <taxon>Nematoda</taxon>
        <taxon>Chromadorea</taxon>
        <taxon>Rhabditida</taxon>
        <taxon>Rhabditina</taxon>
        <taxon>Rhabditomorpha</taxon>
        <taxon>Rhabditoidea</taxon>
        <taxon>Rhabditidae</taxon>
        <taxon>Mesorhabditinae</taxon>
        <taxon>Mesorhabditis</taxon>
    </lineage>
</organism>
<feature type="non-terminal residue" evidence="3">
    <location>
        <position position="192"/>
    </location>
</feature>
<feature type="transmembrane region" description="Helical" evidence="2">
    <location>
        <begin position="136"/>
        <end position="154"/>
    </location>
</feature>
<sequence>MCLYFCMAAALAASETDTERQQQRNPARRPYLDSKGKHHCALTRKKWAEWGERSKATLVLVSLPVIAGPAVHLAMVILLMIDVGKYPQDYNGSAQLIVTVLVLAGGLICLLAFAVIPLNLSGVRRRSYAHLRISRVLLILLIVLYLASFIGLIWHHDWIGLGIGAASIIWMSITLTLLQRHIKRMLLCPACY</sequence>
<feature type="region of interest" description="Disordered" evidence="1">
    <location>
        <begin position="17"/>
        <end position="36"/>
    </location>
</feature>
<keyword evidence="4" id="KW-1185">Reference proteome</keyword>
<protein>
    <submittedName>
        <fullName evidence="3">Uncharacterized protein</fullName>
    </submittedName>
</protein>
<evidence type="ECO:0000313" key="3">
    <source>
        <dbReference type="EMBL" id="CAJ0575615.1"/>
    </source>
</evidence>
<feature type="transmembrane region" description="Helical" evidence="2">
    <location>
        <begin position="56"/>
        <end position="81"/>
    </location>
</feature>
<feature type="transmembrane region" description="Helical" evidence="2">
    <location>
        <begin position="160"/>
        <end position="178"/>
    </location>
</feature>
<dbReference type="EMBL" id="CATQJA010002640">
    <property type="protein sequence ID" value="CAJ0575615.1"/>
    <property type="molecule type" value="Genomic_DNA"/>
</dbReference>
<keyword evidence="2" id="KW-0812">Transmembrane</keyword>
<proteinExistence type="predicted"/>